<reference evidence="1 2" key="1">
    <citation type="submission" date="2016-12" db="EMBL/GenBank/DDBJ databases">
        <title>Analysis of the Molecular Diversity Among Cronobacter Species Isolated from Filth Flies Using a Pan Genomic DNA Microarray.</title>
        <authorList>
            <person name="Pava-Ripoll M."/>
            <person name="Tall B."/>
            <person name="Farber J."/>
            <person name="Fanning S."/>
            <person name="Lehner A."/>
            <person name="Stephan R."/>
            <person name="Pagotto F."/>
            <person name="Iverson C."/>
            <person name="Ziobro G."/>
            <person name="Miller A."/>
            <person name="Pearson R."/>
            <person name="Yan Q."/>
            <person name="Kim M."/>
            <person name="Jeong S."/>
            <person name="Park J."/>
            <person name="Jun S."/>
            <person name="Choi H."/>
            <person name="Chung T."/>
            <person name="Yoo Y."/>
            <person name="Park E."/>
            <person name="Hwang S."/>
            <person name="Lee B."/>
            <person name="Sathyamoorthy V."/>
            <person name="Carter L."/>
            <person name="Mammel M."/>
            <person name="Jackson S."/>
            <person name="Kothary M."/>
            <person name="Patel I."/>
            <person name="Grim C."/>
            <person name="Gopinath G."/>
            <person name="Gangiredla J."/>
            <person name="Chase H."/>
        </authorList>
    </citation>
    <scope>NUCLEOTIDE SEQUENCE [LARGE SCALE GENOMIC DNA]</scope>
    <source>
        <strain evidence="1 2">MOD1-Md25g</strain>
    </source>
</reference>
<comment type="caution">
    <text evidence="1">The sequence shown here is derived from an EMBL/GenBank/DDBJ whole genome shotgun (WGS) entry which is preliminary data.</text>
</comment>
<keyword evidence="2" id="KW-1185">Reference proteome</keyword>
<gene>
    <name evidence="1" type="ORF">AUM46_20180</name>
</gene>
<evidence type="ECO:0000313" key="1">
    <source>
        <dbReference type="EMBL" id="PUX00576.1"/>
    </source>
</evidence>
<evidence type="ECO:0000313" key="2">
    <source>
        <dbReference type="Proteomes" id="UP000244731"/>
    </source>
</evidence>
<sequence length="650" mass="75011">MKYSKQLTLESGEFISDYIKEFDFNGGIIGLNSSVGTGKTTGFINMPNVDITVPFIAIKQSEIDKGAANIDTWQARVIKVNSTFDKSYFSTRTLVVDEAHGLYMDYNYKASAIRDLVSIFKYYQSVILMSGTFEPEYITSIKIDRFYNVYKAQQAMKVLDTYIYDKNGLAAFEAFLHTRKDNGRKKLVLINDKAVCNQLAERYGDDALVVNADEKANDEVLELYRTRKMGNQWSVIFGTNSIREGLSIEDIQDEVDVFIFGHTDPDVIEQFSNRFRNVGYVKHVHYFIPNTEVREIADFDISGFTASAQRFADVINTFYNSDDNSEQYKEYLRSAYHEEVKGSHLKYDKELDSFIVNSISIDAEYYSHREKQAVLDPVLFAERMMGYDFNVNPRMLVSGDSGIAEVLKEGKRAMKEQQQEERNKRLASITESFRTGVFEYAGDEEYDYVVESINTLLRKGLKREQIELVVNGMVEDKEFIRKRVWPDFNYVDHHTNIRNQMLRYIATDCPDDTLNVIDMSVLAGIAIKTTLTEFFQGDETEMRKNKEWCKVVEWRGGQLVAKDGCEARIINRYITLDKRKEKRVNKDTNAVFKAYLDWKGTDRYQVYPVKYTNLTGFEIEQPTPSEAFNASTDKTVNAIRERLLSLRMAA</sequence>
<name>A0ABX5JUH9_9ENTR</name>
<dbReference type="SUPFAM" id="SSF52540">
    <property type="entry name" value="P-loop containing nucleoside triphosphate hydrolases"/>
    <property type="match status" value="1"/>
</dbReference>
<evidence type="ECO:0008006" key="3">
    <source>
        <dbReference type="Google" id="ProtNLM"/>
    </source>
</evidence>
<organism evidence="1 2">
    <name type="scientific">Cronobacter malonaticus</name>
    <dbReference type="NCBI Taxonomy" id="413503"/>
    <lineage>
        <taxon>Bacteria</taxon>
        <taxon>Pseudomonadati</taxon>
        <taxon>Pseudomonadota</taxon>
        <taxon>Gammaproteobacteria</taxon>
        <taxon>Enterobacterales</taxon>
        <taxon>Enterobacteriaceae</taxon>
        <taxon>Cronobacter</taxon>
    </lineage>
</organism>
<dbReference type="Proteomes" id="UP000244731">
    <property type="component" value="Unassembled WGS sequence"/>
</dbReference>
<dbReference type="RefSeq" id="WP_075191771.1">
    <property type="nucleotide sequence ID" value="NZ_MSAC01000069.1"/>
</dbReference>
<dbReference type="InterPro" id="IPR027417">
    <property type="entry name" value="P-loop_NTPase"/>
</dbReference>
<protein>
    <recommendedName>
        <fullName evidence="3">Helicase ATP-binding domain-containing protein</fullName>
    </recommendedName>
</protein>
<accession>A0ABX5JUH9</accession>
<proteinExistence type="predicted"/>
<dbReference type="EMBL" id="MSAC01000069">
    <property type="protein sequence ID" value="PUX00576.1"/>
    <property type="molecule type" value="Genomic_DNA"/>
</dbReference>